<dbReference type="Proteomes" id="UP001152795">
    <property type="component" value="Unassembled WGS sequence"/>
</dbReference>
<organism evidence="1 2">
    <name type="scientific">Paramuricea clavata</name>
    <name type="common">Red gorgonian</name>
    <name type="synonym">Violescent sea-whip</name>
    <dbReference type="NCBI Taxonomy" id="317549"/>
    <lineage>
        <taxon>Eukaryota</taxon>
        <taxon>Metazoa</taxon>
        <taxon>Cnidaria</taxon>
        <taxon>Anthozoa</taxon>
        <taxon>Octocorallia</taxon>
        <taxon>Malacalcyonacea</taxon>
        <taxon>Plexauridae</taxon>
        <taxon>Paramuricea</taxon>
    </lineage>
</organism>
<comment type="caution">
    <text evidence="1">The sequence shown here is derived from an EMBL/GenBank/DDBJ whole genome shotgun (WGS) entry which is preliminary data.</text>
</comment>
<protein>
    <submittedName>
        <fullName evidence="1">Uncharacterized protein</fullName>
    </submittedName>
</protein>
<dbReference type="AlphaFoldDB" id="A0A7D9K8E9"/>
<evidence type="ECO:0000313" key="2">
    <source>
        <dbReference type="Proteomes" id="UP001152795"/>
    </source>
</evidence>
<accession>A0A7D9K8E9</accession>
<dbReference type="OrthoDB" id="5983405at2759"/>
<dbReference type="EMBL" id="CACRXK020031049">
    <property type="protein sequence ID" value="CAB4042885.1"/>
    <property type="molecule type" value="Genomic_DNA"/>
</dbReference>
<sequence>MNNDLSKYTDGLIGVYEKEIEKLIEQNQVRQLPETLKADISSEVETFKTMLNLGLTTKTEIEIDGSLFSTLSTKLSEDCPLLFEIVGSLLLVSSDGSVKTGRRVHSASHALAILCSLRSQKITNDFKILFTLLCISHGAGMRFVGMLNHIGLTVSWKKAMQVLDD</sequence>
<evidence type="ECO:0000313" key="1">
    <source>
        <dbReference type="EMBL" id="CAB4042885.1"/>
    </source>
</evidence>
<keyword evidence="2" id="KW-1185">Reference proteome</keyword>
<reference evidence="1" key="1">
    <citation type="submission" date="2020-04" db="EMBL/GenBank/DDBJ databases">
        <authorList>
            <person name="Alioto T."/>
            <person name="Alioto T."/>
            <person name="Gomez Garrido J."/>
        </authorList>
    </citation>
    <scope>NUCLEOTIDE SEQUENCE</scope>
    <source>
        <strain evidence="1">A484AB</strain>
    </source>
</reference>
<proteinExistence type="predicted"/>
<gene>
    <name evidence="1" type="ORF">PACLA_8A002570</name>
</gene>
<name>A0A7D9K8E9_PARCT</name>